<organism evidence="3 4">
    <name type="scientific">Coccomyxa subellipsoidea (strain C-169)</name>
    <name type="common">Green microalga</name>
    <dbReference type="NCBI Taxonomy" id="574566"/>
    <lineage>
        <taxon>Eukaryota</taxon>
        <taxon>Viridiplantae</taxon>
        <taxon>Chlorophyta</taxon>
        <taxon>core chlorophytes</taxon>
        <taxon>Trebouxiophyceae</taxon>
        <taxon>Trebouxiophyceae incertae sedis</taxon>
        <taxon>Coccomyxaceae</taxon>
        <taxon>Coccomyxa</taxon>
        <taxon>Coccomyxa subellipsoidea</taxon>
    </lineage>
</organism>
<accession>I0ZAH4</accession>
<feature type="region of interest" description="Disordered" evidence="1">
    <location>
        <begin position="416"/>
        <end position="463"/>
    </location>
</feature>
<gene>
    <name evidence="3" type="ORF">COCSUDRAFT_64320</name>
</gene>
<proteinExistence type="predicted"/>
<dbReference type="Pfam" id="PF00582">
    <property type="entry name" value="Usp"/>
    <property type="match status" value="1"/>
</dbReference>
<dbReference type="InterPro" id="IPR006016">
    <property type="entry name" value="UspA"/>
</dbReference>
<protein>
    <recommendedName>
        <fullName evidence="2">UspA domain-containing protein</fullName>
    </recommendedName>
</protein>
<dbReference type="EMBL" id="AGSI01000001">
    <property type="protein sequence ID" value="EIE27643.1"/>
    <property type="molecule type" value="Genomic_DNA"/>
</dbReference>
<dbReference type="GeneID" id="17045658"/>
<name>I0ZAH4_COCSC</name>
<evidence type="ECO:0000259" key="2">
    <source>
        <dbReference type="Pfam" id="PF00582"/>
    </source>
</evidence>
<evidence type="ECO:0000256" key="1">
    <source>
        <dbReference type="SAM" id="MobiDB-lite"/>
    </source>
</evidence>
<dbReference type="Gene3D" id="3.40.50.12370">
    <property type="match status" value="1"/>
</dbReference>
<dbReference type="KEGG" id="csl:COCSUDRAFT_64320"/>
<dbReference type="RefSeq" id="XP_005652187.1">
    <property type="nucleotide sequence ID" value="XM_005652130.1"/>
</dbReference>
<evidence type="ECO:0000313" key="4">
    <source>
        <dbReference type="Proteomes" id="UP000007264"/>
    </source>
</evidence>
<dbReference type="Proteomes" id="UP000007264">
    <property type="component" value="Unassembled WGS sequence"/>
</dbReference>
<dbReference type="SUPFAM" id="SSF52402">
    <property type="entry name" value="Adenine nucleotide alpha hydrolases-like"/>
    <property type="match status" value="1"/>
</dbReference>
<sequence length="496" mass="53075">MERKIALCVSQWSADSTLYAWSYAKQYFLRKQRDASGAEVLSSLDKLYIVHVWKDGKKEKEKDKDKWCGGGPLLPSMRVALAKFPHQIVDLEKLVQPGGMGASTSDTVKSKSKCPCLIVRPASARNEKMRIKSNANLGTLLDAEARGRHMDGALAARLKTTSMVLPGTDELRKVCLAFESVEVGQHMLAWATKYCLFPDDEVYIVHCLSKSLMKLANKRGNEVGPEVVEEVDGDAVNVVSNTQLKDEPKSGLCDFLEENSIDLVIVGYVSTSRLRKTLNLGQASLSSHLLHHAPCPTLVIPFKSLSSEGSVPEALPAPAAIGEHVAAAETSPRDAGPDASPAARPSSAGGDRPRRPSIGSPGASGTYPLAIVSDEETEAGSAGRPTRAHSLRNALQSWRSIRTALGDRHSAHASAFAAAAGTSGDADDDGNAPAQNGGRRGSRGALPPPETDSGAAAQYKRRIEEQEHEIATLREKVQELGEALARAKVGQYGSET</sequence>
<feature type="compositionally biased region" description="Low complexity" evidence="1">
    <location>
        <begin position="337"/>
        <end position="350"/>
    </location>
</feature>
<comment type="caution">
    <text evidence="3">The sequence shown here is derived from an EMBL/GenBank/DDBJ whole genome shotgun (WGS) entry which is preliminary data.</text>
</comment>
<dbReference type="OrthoDB" id="843225at2759"/>
<reference evidence="3 4" key="1">
    <citation type="journal article" date="2012" name="Genome Biol.">
        <title>The genome of the polar eukaryotic microalga coccomyxa subellipsoidea reveals traits of cold adaptation.</title>
        <authorList>
            <person name="Blanc G."/>
            <person name="Agarkova I."/>
            <person name="Grimwood J."/>
            <person name="Kuo A."/>
            <person name="Brueggeman A."/>
            <person name="Dunigan D."/>
            <person name="Gurnon J."/>
            <person name="Ladunga I."/>
            <person name="Lindquist E."/>
            <person name="Lucas S."/>
            <person name="Pangilinan J."/>
            <person name="Proschold T."/>
            <person name="Salamov A."/>
            <person name="Schmutz J."/>
            <person name="Weeks D."/>
            <person name="Yamada T."/>
            <person name="Claverie J.M."/>
            <person name="Grigoriev I."/>
            <person name="Van Etten J."/>
            <person name="Lomsadze A."/>
            <person name="Borodovsky M."/>
        </authorList>
    </citation>
    <scope>NUCLEOTIDE SEQUENCE [LARGE SCALE GENOMIC DNA]</scope>
    <source>
        <strain evidence="3 4">C-169</strain>
    </source>
</reference>
<evidence type="ECO:0000313" key="3">
    <source>
        <dbReference type="EMBL" id="EIE27643.1"/>
    </source>
</evidence>
<feature type="domain" description="UspA" evidence="2">
    <location>
        <begin position="172"/>
        <end position="301"/>
    </location>
</feature>
<feature type="region of interest" description="Disordered" evidence="1">
    <location>
        <begin position="325"/>
        <end position="368"/>
    </location>
</feature>
<dbReference type="AlphaFoldDB" id="I0ZAH4"/>
<keyword evidence="4" id="KW-1185">Reference proteome</keyword>